<reference evidence="4 5" key="1">
    <citation type="submission" date="2018-06" db="EMBL/GenBank/DDBJ databases">
        <authorList>
            <consortium name="Pathogen Informatics"/>
            <person name="Doyle S."/>
        </authorList>
    </citation>
    <scope>NUCLEOTIDE SEQUENCE [LARGE SCALE GENOMIC DNA]</scope>
    <source>
        <strain evidence="5">ATCC 11859 / DSM 33 / NCIB 8841 / NCTC 4822</strain>
    </source>
</reference>
<dbReference type="EMBL" id="UGYZ01000002">
    <property type="protein sequence ID" value="SUJ11220.1"/>
    <property type="molecule type" value="Genomic_DNA"/>
</dbReference>
<dbReference type="Pfam" id="PF08240">
    <property type="entry name" value="ADH_N"/>
    <property type="match status" value="1"/>
</dbReference>
<dbReference type="PROSITE" id="PS01162">
    <property type="entry name" value="QOR_ZETA_CRYSTAL"/>
    <property type="match status" value="1"/>
</dbReference>
<dbReference type="InterPro" id="IPR014189">
    <property type="entry name" value="Quinone_OxRdtase_PIG3"/>
</dbReference>
<name>A0A380C1F9_SPOPA</name>
<dbReference type="InterPro" id="IPR002364">
    <property type="entry name" value="Quin_OxRdtase/zeta-crystal_CS"/>
</dbReference>
<dbReference type="NCBIfam" id="TIGR02824">
    <property type="entry name" value="quinone_pig3"/>
    <property type="match status" value="1"/>
</dbReference>
<accession>A0A380C1F9</accession>
<dbReference type="PANTHER" id="PTHR48106:SF13">
    <property type="entry name" value="QUINONE OXIDOREDUCTASE-RELATED"/>
    <property type="match status" value="1"/>
</dbReference>
<dbReference type="InterPro" id="IPR013149">
    <property type="entry name" value="ADH-like_C"/>
</dbReference>
<evidence type="ECO:0000259" key="3">
    <source>
        <dbReference type="SMART" id="SM00829"/>
    </source>
</evidence>
<sequence>METTKVKTMKAIQFEKHGGPEVLKFTDVEQPEIGHHDVLVKVKAIGVNYADTARREGKYVVPTQLPFIPGAEIAGEIVAVGKDVTRFKPGARVVSLIESGGYAEYAKVHEMVPAPIPDGVTFTDAVALPLQGQTAYHILKTMGRLEKGETVLVHAAAGGVGAISVQLAKIFGAGKIIATASSDEKLAHAKEMGADHLINYTEEGWELKIRELTGGKGVDVALEMVGGDIFNKTLKCLAPFGRLVIFGAASGEHAALNPGQLMRRNQSVIGFFLPQIMKNMELYQRSFEELLKFIDEGKLQLTIGGTYQLEDAAEVHRLLQGRKTMGKLVLHP</sequence>
<dbReference type="EC" id="1.6.5.5" evidence="4"/>
<proteinExistence type="predicted"/>
<evidence type="ECO:0000256" key="1">
    <source>
        <dbReference type="ARBA" id="ARBA00022857"/>
    </source>
</evidence>
<dbReference type="Proteomes" id="UP000254519">
    <property type="component" value="Unassembled WGS sequence"/>
</dbReference>
<dbReference type="GO" id="GO:0005829">
    <property type="term" value="C:cytosol"/>
    <property type="evidence" value="ECO:0007669"/>
    <property type="project" value="TreeGrafter"/>
</dbReference>
<dbReference type="Gene3D" id="3.90.180.10">
    <property type="entry name" value="Medium-chain alcohol dehydrogenases, catalytic domain"/>
    <property type="match status" value="1"/>
</dbReference>
<keyword evidence="5" id="KW-1185">Reference proteome</keyword>
<dbReference type="GO" id="GO:0008270">
    <property type="term" value="F:zinc ion binding"/>
    <property type="evidence" value="ECO:0007669"/>
    <property type="project" value="InterPro"/>
</dbReference>
<gene>
    <name evidence="4" type="primary">qorA</name>
    <name evidence="4" type="ORF">NCTC4822_02098</name>
</gene>
<dbReference type="AlphaFoldDB" id="A0A380C1F9"/>
<dbReference type="CDD" id="cd05286">
    <property type="entry name" value="QOR2"/>
    <property type="match status" value="1"/>
</dbReference>
<feature type="domain" description="Enoyl reductase (ER)" evidence="3">
    <location>
        <begin position="18"/>
        <end position="330"/>
    </location>
</feature>
<keyword evidence="2 4" id="KW-0560">Oxidoreductase</keyword>
<dbReference type="InterPro" id="IPR020843">
    <property type="entry name" value="ER"/>
</dbReference>
<dbReference type="GO" id="GO:0070402">
    <property type="term" value="F:NADPH binding"/>
    <property type="evidence" value="ECO:0007669"/>
    <property type="project" value="TreeGrafter"/>
</dbReference>
<dbReference type="InterPro" id="IPR047618">
    <property type="entry name" value="QOR-like"/>
</dbReference>
<dbReference type="InterPro" id="IPR011032">
    <property type="entry name" value="GroES-like_sf"/>
</dbReference>
<evidence type="ECO:0000313" key="5">
    <source>
        <dbReference type="Proteomes" id="UP000254519"/>
    </source>
</evidence>
<dbReference type="Gene3D" id="3.40.50.720">
    <property type="entry name" value="NAD(P)-binding Rossmann-like Domain"/>
    <property type="match status" value="1"/>
</dbReference>
<dbReference type="Pfam" id="PF00107">
    <property type="entry name" value="ADH_zinc_N"/>
    <property type="match status" value="1"/>
</dbReference>
<dbReference type="SMART" id="SM00829">
    <property type="entry name" value="PKS_ER"/>
    <property type="match status" value="1"/>
</dbReference>
<evidence type="ECO:0000256" key="2">
    <source>
        <dbReference type="ARBA" id="ARBA00023002"/>
    </source>
</evidence>
<evidence type="ECO:0000313" key="4">
    <source>
        <dbReference type="EMBL" id="SUJ11220.1"/>
    </source>
</evidence>
<dbReference type="GO" id="GO:0003960">
    <property type="term" value="F:quinone reductase (NADPH) activity"/>
    <property type="evidence" value="ECO:0007669"/>
    <property type="project" value="UniProtKB-EC"/>
</dbReference>
<dbReference type="SUPFAM" id="SSF51735">
    <property type="entry name" value="NAD(P)-binding Rossmann-fold domains"/>
    <property type="match status" value="1"/>
</dbReference>
<dbReference type="GO" id="GO:0035925">
    <property type="term" value="F:mRNA 3'-UTR AU-rich region binding"/>
    <property type="evidence" value="ECO:0007669"/>
    <property type="project" value="TreeGrafter"/>
</dbReference>
<organism evidence="4 5">
    <name type="scientific">Sporosarcina pasteurii</name>
    <name type="common">Bacillus pasteurii</name>
    <dbReference type="NCBI Taxonomy" id="1474"/>
    <lineage>
        <taxon>Bacteria</taxon>
        <taxon>Bacillati</taxon>
        <taxon>Bacillota</taxon>
        <taxon>Bacilli</taxon>
        <taxon>Bacillales</taxon>
        <taxon>Caryophanaceae</taxon>
        <taxon>Sporosarcina</taxon>
    </lineage>
</organism>
<dbReference type="InterPro" id="IPR036291">
    <property type="entry name" value="NAD(P)-bd_dom_sf"/>
</dbReference>
<keyword evidence="1" id="KW-0521">NADP</keyword>
<dbReference type="PANTHER" id="PTHR48106">
    <property type="entry name" value="QUINONE OXIDOREDUCTASE PIG3-RELATED"/>
    <property type="match status" value="1"/>
</dbReference>
<protein>
    <submittedName>
        <fullName evidence="4">Quinone oxidoreductase 1</fullName>
        <ecNumber evidence="4">1.6.5.5</ecNumber>
    </submittedName>
</protein>
<dbReference type="SUPFAM" id="SSF50129">
    <property type="entry name" value="GroES-like"/>
    <property type="match status" value="1"/>
</dbReference>
<dbReference type="InterPro" id="IPR013154">
    <property type="entry name" value="ADH-like_N"/>
</dbReference>